<gene>
    <name evidence="1" type="ORF">RGB73_25210</name>
</gene>
<organism evidence="1 2">
    <name type="scientific">Brevibacillus brevis</name>
    <name type="common">Bacillus brevis</name>
    <dbReference type="NCBI Taxonomy" id="1393"/>
    <lineage>
        <taxon>Bacteria</taxon>
        <taxon>Bacillati</taxon>
        <taxon>Bacillota</taxon>
        <taxon>Bacilli</taxon>
        <taxon>Bacillales</taxon>
        <taxon>Paenibacillaceae</taxon>
        <taxon>Brevibacillus</taxon>
    </lineage>
</organism>
<dbReference type="Pfam" id="PF02288">
    <property type="entry name" value="Dehydratase_MU"/>
    <property type="match status" value="1"/>
</dbReference>
<dbReference type="InterPro" id="IPR010254">
    <property type="entry name" value="B12-dep_deHydtase_bsu"/>
</dbReference>
<proteinExistence type="predicted"/>
<sequence length="120" mass="13680">MAKRDVYVMILFDAHVEEREWLREVCAGLEEEGVPYRLQPWHEREPSAARLGCIAAESSPLQVGIGLDRYGVIHLHHEKLKSPEPYLRDGWQNGRALGKNAGRLVKGLPLYVHAGKKREE</sequence>
<protein>
    <submittedName>
        <fullName evidence="1">Glycerol dehydratase reactivase beta/small subunit family protein</fullName>
    </submittedName>
</protein>
<dbReference type="EMBL" id="CP134050">
    <property type="protein sequence ID" value="WNC13948.1"/>
    <property type="molecule type" value="Genomic_DNA"/>
</dbReference>
<dbReference type="RefSeq" id="WP_310765716.1">
    <property type="nucleotide sequence ID" value="NZ_CP134050.1"/>
</dbReference>
<accession>A0ABY9T6B7</accession>
<dbReference type="Proteomes" id="UP001256827">
    <property type="component" value="Chromosome"/>
</dbReference>
<dbReference type="Gene3D" id="3.40.50.10150">
    <property type="entry name" value="B12-dependent dehydatase associated subunit"/>
    <property type="match status" value="1"/>
</dbReference>
<reference evidence="1 2" key="1">
    <citation type="submission" date="2023-09" db="EMBL/GenBank/DDBJ databases">
        <title>Complete Genome and Methylome dissection of Bacillus brevis NEB573 original source of BbsI restriction endonuclease.</title>
        <authorList>
            <person name="Fomenkov A."/>
            <person name="Roberts R.D."/>
        </authorList>
    </citation>
    <scope>NUCLEOTIDE SEQUENCE [LARGE SCALE GENOMIC DNA]</scope>
    <source>
        <strain evidence="1 2">NEB573</strain>
    </source>
</reference>
<keyword evidence="2" id="KW-1185">Reference proteome</keyword>
<evidence type="ECO:0000313" key="1">
    <source>
        <dbReference type="EMBL" id="WNC13948.1"/>
    </source>
</evidence>
<dbReference type="SUPFAM" id="SSF52968">
    <property type="entry name" value="B12-dependent dehydatase associated subunit"/>
    <property type="match status" value="1"/>
</dbReference>
<name>A0ABY9T6B7_BREBE</name>
<dbReference type="InterPro" id="IPR003208">
    <property type="entry name" value="Dehydtase/Dehydtase_re"/>
</dbReference>
<evidence type="ECO:0000313" key="2">
    <source>
        <dbReference type="Proteomes" id="UP001256827"/>
    </source>
</evidence>